<keyword evidence="4" id="KW-1133">Transmembrane helix</keyword>
<evidence type="ECO:0008006" key="8">
    <source>
        <dbReference type="Google" id="ProtNLM"/>
    </source>
</evidence>
<organism evidence="6 7">
    <name type="scientific">Jeongeupia chitinilytica</name>
    <dbReference type="NCBI Taxonomy" id="1041641"/>
    <lineage>
        <taxon>Bacteria</taxon>
        <taxon>Pseudomonadati</taxon>
        <taxon>Pseudomonadota</taxon>
        <taxon>Betaproteobacteria</taxon>
        <taxon>Neisseriales</taxon>
        <taxon>Chitinibacteraceae</taxon>
        <taxon>Jeongeupia</taxon>
    </lineage>
</organism>
<dbReference type="InterPro" id="IPR052363">
    <property type="entry name" value="LPS_export_LptC"/>
</dbReference>
<keyword evidence="2" id="KW-0997">Cell inner membrane</keyword>
<keyword evidence="1" id="KW-1003">Cell membrane</keyword>
<keyword evidence="7" id="KW-1185">Reference proteome</keyword>
<gene>
    <name evidence="6" type="ORF">GCM10007350_16310</name>
</gene>
<name>A0ABQ3H0G1_9NEIS</name>
<evidence type="ECO:0000313" key="6">
    <source>
        <dbReference type="EMBL" id="GHD61644.1"/>
    </source>
</evidence>
<dbReference type="InterPro" id="IPR010664">
    <property type="entry name" value="LipoPS_assembly_LptC-rel"/>
</dbReference>
<dbReference type="InterPro" id="IPR026265">
    <property type="entry name" value="LptC"/>
</dbReference>
<dbReference type="RefSeq" id="WP_189459807.1">
    <property type="nucleotide sequence ID" value="NZ_BMYO01000004.1"/>
</dbReference>
<dbReference type="NCBIfam" id="TIGR04409">
    <property type="entry name" value="LptC_YrbK"/>
    <property type="match status" value="1"/>
</dbReference>
<keyword evidence="5" id="KW-0472">Membrane</keyword>
<dbReference type="Gene3D" id="2.60.450.10">
    <property type="entry name" value="Lipopolysaccharide (LPS) transport protein A like domain"/>
    <property type="match status" value="1"/>
</dbReference>
<evidence type="ECO:0000256" key="4">
    <source>
        <dbReference type="ARBA" id="ARBA00022989"/>
    </source>
</evidence>
<evidence type="ECO:0000256" key="3">
    <source>
        <dbReference type="ARBA" id="ARBA00022692"/>
    </source>
</evidence>
<dbReference type="EMBL" id="BMYO01000004">
    <property type="protein sequence ID" value="GHD61644.1"/>
    <property type="molecule type" value="Genomic_DNA"/>
</dbReference>
<accession>A0ABQ3H0G1</accession>
<evidence type="ECO:0000256" key="1">
    <source>
        <dbReference type="ARBA" id="ARBA00022475"/>
    </source>
</evidence>
<evidence type="ECO:0000256" key="5">
    <source>
        <dbReference type="ARBA" id="ARBA00023136"/>
    </source>
</evidence>
<dbReference type="Pfam" id="PF06835">
    <property type="entry name" value="LptC"/>
    <property type="match status" value="1"/>
</dbReference>
<proteinExistence type="predicted"/>
<dbReference type="PANTHER" id="PTHR37481:SF1">
    <property type="entry name" value="LIPOPOLYSACCHARIDE EXPORT SYSTEM PROTEIN LPTC"/>
    <property type="match status" value="1"/>
</dbReference>
<evidence type="ECO:0000256" key="2">
    <source>
        <dbReference type="ARBA" id="ARBA00022519"/>
    </source>
</evidence>
<dbReference type="PANTHER" id="PTHR37481">
    <property type="entry name" value="LIPOPOLYSACCHARIDE EXPORT SYSTEM PROTEIN LPTC"/>
    <property type="match status" value="1"/>
</dbReference>
<reference evidence="7" key="1">
    <citation type="journal article" date="2019" name="Int. J. Syst. Evol. Microbiol.">
        <title>The Global Catalogue of Microorganisms (GCM) 10K type strain sequencing project: providing services to taxonomists for standard genome sequencing and annotation.</title>
        <authorList>
            <consortium name="The Broad Institute Genomics Platform"/>
            <consortium name="The Broad Institute Genome Sequencing Center for Infectious Disease"/>
            <person name="Wu L."/>
            <person name="Ma J."/>
        </authorList>
    </citation>
    <scope>NUCLEOTIDE SEQUENCE [LARGE SCALE GENOMIC DNA]</scope>
    <source>
        <strain evidence="7">KCTC 23701</strain>
    </source>
</reference>
<comment type="caution">
    <text evidence="6">The sequence shown here is derived from an EMBL/GenBank/DDBJ whole genome shotgun (WGS) entry which is preliminary data.</text>
</comment>
<evidence type="ECO:0000313" key="7">
    <source>
        <dbReference type="Proteomes" id="UP000604737"/>
    </source>
</evidence>
<keyword evidence="3" id="KW-0812">Transmembrane</keyword>
<protein>
    <recommendedName>
        <fullName evidence="8">LPS export ABC transporter periplasmic protein LptC</fullName>
    </recommendedName>
</protein>
<dbReference type="Proteomes" id="UP000604737">
    <property type="component" value="Unassembled WGS sequence"/>
</dbReference>
<sequence length="192" mass="21186">MGGLSTKLLPIVLLATLGALVLILNEVAQVPGIGRPERPNDPDLIAQNATAYRFDVNGKPLSRIYADRLRHYPSGDTNWLDQPRIHYTKPDTPELTVVGKRARTEQNGTLVWFPDDAKLTRAPSADKPQLDVVSSDVWVKPNENFVWSKTPVNGKMGAYTVSGVGFNADLDKETLELLSKVSTTYVPPPPRR</sequence>